<feature type="compositionally biased region" description="Polar residues" evidence="1">
    <location>
        <begin position="416"/>
        <end position="427"/>
    </location>
</feature>
<gene>
    <name evidence="4" type="ORF">HGG74_17825</name>
</gene>
<feature type="region of interest" description="Disordered" evidence="1">
    <location>
        <begin position="307"/>
        <end position="327"/>
    </location>
</feature>
<evidence type="ECO:0000256" key="2">
    <source>
        <dbReference type="SAM" id="Phobius"/>
    </source>
</evidence>
<evidence type="ECO:0000313" key="5">
    <source>
        <dbReference type="Proteomes" id="UP000544090"/>
    </source>
</evidence>
<feature type="compositionally biased region" description="Low complexity" evidence="1">
    <location>
        <begin position="369"/>
        <end position="387"/>
    </location>
</feature>
<dbReference type="Pfam" id="PF13365">
    <property type="entry name" value="Trypsin_2"/>
    <property type="match status" value="1"/>
</dbReference>
<keyword evidence="2" id="KW-0472">Membrane</keyword>
<feature type="compositionally biased region" description="Low complexity" evidence="1">
    <location>
        <begin position="395"/>
        <end position="404"/>
    </location>
</feature>
<keyword evidence="2" id="KW-0812">Transmembrane</keyword>
<sequence>MRIELRAVAEIAHIDHTSGEVEIDRGRSTVPLGSATGVLVSADGIVATTWENLAVDKDAVAVYAANELFAKVIRVPVRNGGNPARRGSTPDRYWAPHLNHCYDQVTHCVHFRVPQYHVRTYTSEPGGVMAELLNTPSKPHDVALLRISGGGATPTASLSATDTAPGADSVLLGFTKRPTPEVGPVEIPVKVDAAAGRISSPKNLAAPLDAGVSGGPVLDRATGQVLGLAGPRQREGQATLVPSAAIQAAMAEAGVAATPSKFDAVFRRGVDHLASGNRGGSAESALEESLTYYDSALAASHLEEARTMRDGQSDGGPADEAETDTGGSLPPALLPILIGLLLLAGVIGAIALRRRNRSVTAQAGGGATTTGASRPSPARASTAPANRSKADELSTRAASTTTAAWVDREQAGRGRTGSSRTEASEYQSPAPQRPPAPGRPAAEPAPPVPDTNLNPNPGPAAEDDTRTAVPLAPHDSNRQAVAFCSQCGRQVLPGARFCVGCGHRVG</sequence>
<dbReference type="InterPro" id="IPR009003">
    <property type="entry name" value="Peptidase_S1_PA"/>
</dbReference>
<feature type="compositionally biased region" description="Pro residues" evidence="1">
    <location>
        <begin position="431"/>
        <end position="449"/>
    </location>
</feature>
<dbReference type="Proteomes" id="UP000544090">
    <property type="component" value="Unassembled WGS sequence"/>
</dbReference>
<accession>A0A7X6K731</accession>
<keyword evidence="5" id="KW-1185">Reference proteome</keyword>
<dbReference type="SUPFAM" id="SSF50494">
    <property type="entry name" value="Trypsin-like serine proteases"/>
    <property type="match status" value="1"/>
</dbReference>
<protein>
    <submittedName>
        <fullName evidence="4">Zinc-ribbon domain-containing protein</fullName>
    </submittedName>
</protein>
<evidence type="ECO:0000256" key="1">
    <source>
        <dbReference type="SAM" id="MobiDB-lite"/>
    </source>
</evidence>
<name>A0A7X6K731_9MICC</name>
<comment type="caution">
    <text evidence="4">The sequence shown here is derived from an EMBL/GenBank/DDBJ whole genome shotgun (WGS) entry which is preliminary data.</text>
</comment>
<feature type="domain" description="Zinc-ribbon" evidence="3">
    <location>
        <begin position="483"/>
        <end position="504"/>
    </location>
</feature>
<proteinExistence type="predicted"/>
<keyword evidence="2" id="KW-1133">Transmembrane helix</keyword>
<evidence type="ECO:0000313" key="4">
    <source>
        <dbReference type="EMBL" id="NKX56349.1"/>
    </source>
</evidence>
<feature type="transmembrane region" description="Helical" evidence="2">
    <location>
        <begin position="332"/>
        <end position="352"/>
    </location>
</feature>
<dbReference type="RefSeq" id="WP_205762131.1">
    <property type="nucleotide sequence ID" value="NZ_JAAZSQ010000023.1"/>
</dbReference>
<organism evidence="4 5">
    <name type="scientific">Arthrobacter mobilis</name>
    <dbReference type="NCBI Taxonomy" id="2724944"/>
    <lineage>
        <taxon>Bacteria</taxon>
        <taxon>Bacillati</taxon>
        <taxon>Actinomycetota</taxon>
        <taxon>Actinomycetes</taxon>
        <taxon>Micrococcales</taxon>
        <taxon>Micrococcaceae</taxon>
        <taxon>Arthrobacter</taxon>
    </lineage>
</organism>
<evidence type="ECO:0000259" key="3">
    <source>
        <dbReference type="Pfam" id="PF13240"/>
    </source>
</evidence>
<feature type="region of interest" description="Disordered" evidence="1">
    <location>
        <begin position="358"/>
        <end position="471"/>
    </location>
</feature>
<reference evidence="4 5" key="1">
    <citation type="submission" date="2020-04" db="EMBL/GenBank/DDBJ databases">
        <title>Arthrobacter sp. nov.</title>
        <authorList>
            <person name="Liu S."/>
        </authorList>
    </citation>
    <scope>NUCLEOTIDE SEQUENCE [LARGE SCALE GENOMIC DNA]</scope>
    <source>
        <strain evidence="4 5">E918</strain>
    </source>
</reference>
<dbReference type="EMBL" id="JAAZSQ010000023">
    <property type="protein sequence ID" value="NKX56349.1"/>
    <property type="molecule type" value="Genomic_DNA"/>
</dbReference>
<dbReference type="AlphaFoldDB" id="A0A7X6K731"/>
<dbReference type="Pfam" id="PF13240">
    <property type="entry name" value="Zn_Ribbon_1"/>
    <property type="match status" value="1"/>
</dbReference>
<dbReference type="InterPro" id="IPR026870">
    <property type="entry name" value="Zinc_ribbon_dom"/>
</dbReference>